<dbReference type="SUPFAM" id="SSF46689">
    <property type="entry name" value="Homeodomain-like"/>
    <property type="match status" value="1"/>
</dbReference>
<evidence type="ECO:0000259" key="2">
    <source>
        <dbReference type="Pfam" id="PF00440"/>
    </source>
</evidence>
<name>A0A285PTS1_9FIRM</name>
<dbReference type="Pfam" id="PF00440">
    <property type="entry name" value="TetR_N"/>
    <property type="match status" value="1"/>
</dbReference>
<dbReference type="Proteomes" id="UP000217549">
    <property type="component" value="Chromosome I"/>
</dbReference>
<dbReference type="PRINTS" id="PR00455">
    <property type="entry name" value="HTHTETR"/>
</dbReference>
<dbReference type="PANTHER" id="PTHR30328">
    <property type="entry name" value="TRANSCRIPTIONAL REPRESSOR"/>
    <property type="match status" value="1"/>
</dbReference>
<dbReference type="AlphaFoldDB" id="A0A285PTS1"/>
<evidence type="ECO:0000313" key="3">
    <source>
        <dbReference type="EMBL" id="SOB72647.1"/>
    </source>
</evidence>
<dbReference type="GO" id="GO:0003677">
    <property type="term" value="F:DNA binding"/>
    <property type="evidence" value="ECO:0007669"/>
    <property type="project" value="UniProtKB-KW"/>
</dbReference>
<evidence type="ECO:0000313" key="4">
    <source>
        <dbReference type="Proteomes" id="UP000217549"/>
    </source>
</evidence>
<sequence length="199" mass="23748">MKRELKTELTKQKIINAAIREFSRSGYEKSSINEICKSGINKGLIYHNFKNKDELYLICVKISCDGFLDLMDQKMEKVDMNRYFELREEYSCREESRIFFEALLNPPVHLEQEIRTVLKPFYEHREKVIKEVLSSFPLREGWTMEEACRYFALIIDGYNEFFSRKRMNNPELTSIVEKHENDVPKLIDLLLYGVVKRLQ</sequence>
<reference evidence="4" key="1">
    <citation type="submission" date="2017-09" db="EMBL/GenBank/DDBJ databases">
        <authorList>
            <person name="Shetty A S."/>
        </authorList>
    </citation>
    <scope>NUCLEOTIDE SEQUENCE [LARGE SCALE GENOMIC DNA]</scope>
</reference>
<dbReference type="Gene3D" id="1.10.10.60">
    <property type="entry name" value="Homeodomain-like"/>
    <property type="match status" value="1"/>
</dbReference>
<dbReference type="SUPFAM" id="SSF48498">
    <property type="entry name" value="Tetracyclin repressor-like, C-terminal domain"/>
    <property type="match status" value="1"/>
</dbReference>
<dbReference type="Gene3D" id="1.10.357.10">
    <property type="entry name" value="Tetracycline Repressor, domain 2"/>
    <property type="match status" value="1"/>
</dbReference>
<dbReference type="InterPro" id="IPR050109">
    <property type="entry name" value="HTH-type_TetR-like_transc_reg"/>
</dbReference>
<gene>
    <name evidence="3" type="ORF">EHLA_2014</name>
</gene>
<dbReference type="InterPro" id="IPR009057">
    <property type="entry name" value="Homeodomain-like_sf"/>
</dbReference>
<dbReference type="InterPro" id="IPR036271">
    <property type="entry name" value="Tet_transcr_reg_TetR-rel_C_sf"/>
</dbReference>
<protein>
    <submittedName>
        <fullName evidence="3">DNA-binding HTH domain, TetR-type</fullName>
    </submittedName>
</protein>
<dbReference type="GO" id="GO:0006355">
    <property type="term" value="P:regulation of DNA-templated transcription"/>
    <property type="evidence" value="ECO:0007669"/>
    <property type="project" value="UniProtKB-ARBA"/>
</dbReference>
<evidence type="ECO:0000256" key="1">
    <source>
        <dbReference type="ARBA" id="ARBA00023125"/>
    </source>
</evidence>
<feature type="domain" description="HTH tetR-type" evidence="2">
    <location>
        <begin position="14"/>
        <end position="56"/>
    </location>
</feature>
<proteinExistence type="predicted"/>
<keyword evidence="4" id="KW-1185">Reference proteome</keyword>
<keyword evidence="1 3" id="KW-0238">DNA-binding</keyword>
<dbReference type="EMBL" id="LT907978">
    <property type="protein sequence ID" value="SOB72647.1"/>
    <property type="molecule type" value="Genomic_DNA"/>
</dbReference>
<accession>A0A285PTS1</accession>
<dbReference type="KEGG" id="ehl:EHLA_2014"/>
<organism evidence="3 4">
    <name type="scientific">Anaerobutyricum hallii</name>
    <dbReference type="NCBI Taxonomy" id="39488"/>
    <lineage>
        <taxon>Bacteria</taxon>
        <taxon>Bacillati</taxon>
        <taxon>Bacillota</taxon>
        <taxon>Clostridia</taxon>
        <taxon>Lachnospirales</taxon>
        <taxon>Lachnospiraceae</taxon>
        <taxon>Anaerobutyricum</taxon>
    </lineage>
</organism>
<dbReference type="InterPro" id="IPR001647">
    <property type="entry name" value="HTH_TetR"/>
</dbReference>
<dbReference type="PANTHER" id="PTHR30328:SF54">
    <property type="entry name" value="HTH-TYPE TRANSCRIPTIONAL REPRESSOR SCO4008"/>
    <property type="match status" value="1"/>
</dbReference>